<dbReference type="GO" id="GO:0003677">
    <property type="term" value="F:DNA binding"/>
    <property type="evidence" value="ECO:0007669"/>
    <property type="project" value="UniProtKB-KW"/>
</dbReference>
<dbReference type="SUPFAM" id="SSF46785">
    <property type="entry name" value="Winged helix' DNA-binding domain"/>
    <property type="match status" value="1"/>
</dbReference>
<dbReference type="SMART" id="SM00418">
    <property type="entry name" value="HTH_ARSR"/>
    <property type="match status" value="1"/>
</dbReference>
<dbReference type="InterPro" id="IPR011991">
    <property type="entry name" value="ArsR-like_HTH"/>
</dbReference>
<sequence length="107" mass="11926">MIESRDLLFRALADPTRRALFERLCEGGEQSVGALTAPSGISQPAVSKHLAVLRQAGLVAGRHAGRQSYYRAQPAALAPLVDWTGRMTRFWEARFDDLDDVLKRMDQ</sequence>
<evidence type="ECO:0000313" key="3">
    <source>
        <dbReference type="Proteomes" id="UP000198339"/>
    </source>
</evidence>
<dbReference type="InterPro" id="IPR001845">
    <property type="entry name" value="HTH_ArsR_DNA-bd_dom"/>
</dbReference>
<dbReference type="Proteomes" id="UP000198339">
    <property type="component" value="Unassembled WGS sequence"/>
</dbReference>
<dbReference type="AlphaFoldDB" id="A0A239KM82"/>
<dbReference type="GO" id="GO:0003700">
    <property type="term" value="F:DNA-binding transcription factor activity"/>
    <property type="evidence" value="ECO:0007669"/>
    <property type="project" value="InterPro"/>
</dbReference>
<dbReference type="Pfam" id="PF12840">
    <property type="entry name" value="HTH_20"/>
    <property type="match status" value="1"/>
</dbReference>
<dbReference type="EMBL" id="FZPA01000015">
    <property type="protein sequence ID" value="SNT18733.1"/>
    <property type="molecule type" value="Genomic_DNA"/>
</dbReference>
<organism evidence="2 3">
    <name type="scientific">Sphingopyxis indica</name>
    <dbReference type="NCBI Taxonomy" id="436663"/>
    <lineage>
        <taxon>Bacteria</taxon>
        <taxon>Pseudomonadati</taxon>
        <taxon>Pseudomonadota</taxon>
        <taxon>Alphaproteobacteria</taxon>
        <taxon>Sphingomonadales</taxon>
        <taxon>Sphingomonadaceae</taxon>
        <taxon>Sphingopyxis</taxon>
    </lineage>
</organism>
<dbReference type="PANTHER" id="PTHR38600">
    <property type="entry name" value="TRANSCRIPTIONAL REGULATORY PROTEIN"/>
    <property type="match status" value="1"/>
</dbReference>
<dbReference type="Gene3D" id="1.10.10.10">
    <property type="entry name" value="Winged helix-like DNA-binding domain superfamily/Winged helix DNA-binding domain"/>
    <property type="match status" value="1"/>
</dbReference>
<dbReference type="InterPro" id="IPR036390">
    <property type="entry name" value="WH_DNA-bd_sf"/>
</dbReference>
<feature type="domain" description="HTH arsR-type" evidence="1">
    <location>
        <begin position="1"/>
        <end position="92"/>
    </location>
</feature>
<gene>
    <name evidence="2" type="ORF">SAMN06295955_1156</name>
</gene>
<reference evidence="2 3" key="1">
    <citation type="submission" date="2017-06" db="EMBL/GenBank/DDBJ databases">
        <authorList>
            <person name="Kim H.J."/>
            <person name="Triplett B.A."/>
        </authorList>
    </citation>
    <scope>NUCLEOTIDE SEQUENCE [LARGE SCALE GENOMIC DNA]</scope>
    <source>
        <strain evidence="2 3">DS15</strain>
    </source>
</reference>
<dbReference type="CDD" id="cd00090">
    <property type="entry name" value="HTH_ARSR"/>
    <property type="match status" value="1"/>
</dbReference>
<proteinExistence type="predicted"/>
<dbReference type="NCBIfam" id="NF033788">
    <property type="entry name" value="HTH_metalloreg"/>
    <property type="match status" value="1"/>
</dbReference>
<keyword evidence="3" id="KW-1185">Reference proteome</keyword>
<dbReference type="PANTHER" id="PTHR38600:SF2">
    <property type="entry name" value="SLL0088 PROTEIN"/>
    <property type="match status" value="1"/>
</dbReference>
<evidence type="ECO:0000313" key="2">
    <source>
        <dbReference type="EMBL" id="SNT18733.1"/>
    </source>
</evidence>
<keyword evidence="2" id="KW-0238">DNA-binding</keyword>
<dbReference type="PRINTS" id="PR00778">
    <property type="entry name" value="HTHARSR"/>
</dbReference>
<dbReference type="InterPro" id="IPR036388">
    <property type="entry name" value="WH-like_DNA-bd_sf"/>
</dbReference>
<name>A0A239KM82_9SPHN</name>
<dbReference type="PROSITE" id="PS50987">
    <property type="entry name" value="HTH_ARSR_2"/>
    <property type="match status" value="1"/>
</dbReference>
<dbReference type="RefSeq" id="WP_089217025.1">
    <property type="nucleotide sequence ID" value="NZ_CP076394.1"/>
</dbReference>
<accession>A0A239KM82</accession>
<protein>
    <submittedName>
        <fullName evidence="2">DNA-binding transcriptional regulator, ArsR family</fullName>
    </submittedName>
</protein>
<evidence type="ECO:0000259" key="1">
    <source>
        <dbReference type="PROSITE" id="PS50987"/>
    </source>
</evidence>
<dbReference type="FunFam" id="1.10.10.10:FF:000496">
    <property type="entry name" value="ArsR family transcriptional regulator"/>
    <property type="match status" value="1"/>
</dbReference>
<dbReference type="OrthoDB" id="9790747at2"/>